<evidence type="ECO:0000313" key="4">
    <source>
        <dbReference type="Proteomes" id="UP000280434"/>
    </source>
</evidence>
<dbReference type="InterPro" id="IPR018392">
    <property type="entry name" value="LysM"/>
</dbReference>
<proteinExistence type="predicted"/>
<dbReference type="Gene3D" id="3.10.350.10">
    <property type="entry name" value="LysM domain"/>
    <property type="match status" value="1"/>
</dbReference>
<keyword evidence="1" id="KW-0732">Signal</keyword>
<protein>
    <submittedName>
        <fullName evidence="3">LysM peptidoglycan-binding domain-containing protein</fullName>
    </submittedName>
</protein>
<dbReference type="InterPro" id="IPR013783">
    <property type="entry name" value="Ig-like_fold"/>
</dbReference>
<dbReference type="Gene3D" id="2.60.120.1440">
    <property type="match status" value="1"/>
</dbReference>
<dbReference type="Gene3D" id="2.60.40.10">
    <property type="entry name" value="Immunoglobulins"/>
    <property type="match status" value="1"/>
</dbReference>
<evidence type="ECO:0000256" key="1">
    <source>
        <dbReference type="SAM" id="SignalP"/>
    </source>
</evidence>
<dbReference type="InterPro" id="IPR036779">
    <property type="entry name" value="LysM_dom_sf"/>
</dbReference>
<comment type="caution">
    <text evidence="3">The sequence shown here is derived from an EMBL/GenBank/DDBJ whole genome shotgun (WGS) entry which is preliminary data.</text>
</comment>
<sequence length="458" mass="49370">MAAAAATALACLIGIGAAPLAQARSPGLHPETVPYVTQPGDTLYDVAQRYLGDMRHWRVLARLNRVSAPRQLRPGTSLRLPVALLRREALTARIVAMSGQVARLFGNTPPVPVVDGASFTEGDRVSTGADGFATFELVDGTHVSLPPNSTLQFGRLQRTVLTERTERIFNLQRGEVDSEVTHAKHPGDRFEIHAPSIVAGVRGTHFRVNYDASATQVEVLDGTVAVDATHGAAGHQRAGGGAADPDEAASQLVPARYGSVTRASGGVGAPVPLLTPPELVEPAKVQGAAQVAFDLTPLPGARRYRVQIARDADLLDLIREVRVDAPHATFDGIPDGTYFVRMSAIDADGLEGLPHVYAFERRQSSLMATASQVAGTRDYEFRWLANRAGVTTTHYRFVLSRHADLREPVVDTVDLSSSRIVVANLKAGTYYWTVVAEQFENGRFYETTSPVRSFTLAH</sequence>
<reference evidence="3 4" key="1">
    <citation type="submission" date="2018-10" db="EMBL/GenBank/DDBJ databases">
        <title>Paraburkholderia sp. 7MK8-2, isolated from soil.</title>
        <authorList>
            <person name="Gao Z.-H."/>
            <person name="Qiu L.-H."/>
        </authorList>
    </citation>
    <scope>NUCLEOTIDE SEQUENCE [LARGE SCALE GENOMIC DNA]</scope>
    <source>
        <strain evidence="3 4">7MK8-2</strain>
    </source>
</reference>
<evidence type="ECO:0000313" key="3">
    <source>
        <dbReference type="EMBL" id="RKP44129.1"/>
    </source>
</evidence>
<accession>A0A494X7Z8</accession>
<dbReference type="InterPro" id="IPR016930">
    <property type="entry name" value="UCP029644"/>
</dbReference>
<organism evidence="3 4">
    <name type="scientific">Trinickia fusca</name>
    <dbReference type="NCBI Taxonomy" id="2419777"/>
    <lineage>
        <taxon>Bacteria</taxon>
        <taxon>Pseudomonadati</taxon>
        <taxon>Pseudomonadota</taxon>
        <taxon>Betaproteobacteria</taxon>
        <taxon>Burkholderiales</taxon>
        <taxon>Burkholderiaceae</taxon>
        <taxon>Trinickia</taxon>
    </lineage>
</organism>
<dbReference type="InterPro" id="IPR006860">
    <property type="entry name" value="FecR"/>
</dbReference>
<evidence type="ECO:0000259" key="2">
    <source>
        <dbReference type="PROSITE" id="PS51782"/>
    </source>
</evidence>
<dbReference type="EMBL" id="RBZV01000014">
    <property type="protein sequence ID" value="RKP44129.1"/>
    <property type="molecule type" value="Genomic_DNA"/>
</dbReference>
<dbReference type="AlphaFoldDB" id="A0A494X7Z8"/>
<dbReference type="SUPFAM" id="SSF54106">
    <property type="entry name" value="LysM domain"/>
    <property type="match status" value="1"/>
</dbReference>
<dbReference type="Proteomes" id="UP000280434">
    <property type="component" value="Unassembled WGS sequence"/>
</dbReference>
<dbReference type="SMART" id="SM00257">
    <property type="entry name" value="LysM"/>
    <property type="match status" value="1"/>
</dbReference>
<dbReference type="Pfam" id="PF04773">
    <property type="entry name" value="FecR"/>
    <property type="match status" value="1"/>
</dbReference>
<dbReference type="CDD" id="cd00118">
    <property type="entry name" value="LysM"/>
    <property type="match status" value="1"/>
</dbReference>
<dbReference type="PROSITE" id="PS51782">
    <property type="entry name" value="LYSM"/>
    <property type="match status" value="1"/>
</dbReference>
<keyword evidence="4" id="KW-1185">Reference proteome</keyword>
<dbReference type="RefSeq" id="WP_121281220.1">
    <property type="nucleotide sequence ID" value="NZ_RBZV01000014.1"/>
</dbReference>
<name>A0A494X7Z8_9BURK</name>
<dbReference type="Pfam" id="PF01476">
    <property type="entry name" value="LysM"/>
    <property type="match status" value="1"/>
</dbReference>
<feature type="chain" id="PRO_5019756815" evidence="1">
    <location>
        <begin position="24"/>
        <end position="458"/>
    </location>
</feature>
<dbReference type="PANTHER" id="PTHR38731">
    <property type="entry name" value="LIPL45-RELATED LIPOPROTEIN-RELATED"/>
    <property type="match status" value="1"/>
</dbReference>
<gene>
    <name evidence="3" type="ORF">D7S89_23245</name>
</gene>
<dbReference type="OrthoDB" id="9813091at2"/>
<feature type="signal peptide" evidence="1">
    <location>
        <begin position="1"/>
        <end position="23"/>
    </location>
</feature>
<dbReference type="PIRSF" id="PIRSF029644">
    <property type="entry name" value="UCP029644"/>
    <property type="match status" value="1"/>
</dbReference>
<feature type="domain" description="LysM" evidence="2">
    <location>
        <begin position="33"/>
        <end position="80"/>
    </location>
</feature>